<dbReference type="RefSeq" id="WP_322878705.1">
    <property type="nucleotide sequence ID" value="NZ_JAVMIP010000012.1"/>
</dbReference>
<dbReference type="EMBL" id="JAVMIP010000012">
    <property type="protein sequence ID" value="MDS3861463.1"/>
    <property type="molecule type" value="Genomic_DNA"/>
</dbReference>
<dbReference type="GO" id="GO:0000160">
    <property type="term" value="P:phosphorelay signal transduction system"/>
    <property type="evidence" value="ECO:0007669"/>
    <property type="project" value="InterPro"/>
</dbReference>
<dbReference type="Proteomes" id="UP001268256">
    <property type="component" value="Unassembled WGS sequence"/>
</dbReference>
<accession>A0AAE4JXW4</accession>
<sequence>MITVPCGWAWENQSYVMDYPPMCPASLMAKPIPQNQVAAPLIACIDDSRTVQRQISLTLTAAGYKVLPITSPTQAKSQLLATPPALILLDIVMPEVDGYELCRQIHRTPGLAEIPILMLTAADHPIFRIRARGVGAEDFLSKPIAPDILLAHLAKLLHLGQFPTRRPPMRQDFAIPSPTPTLDPKPYWDLASQRLGLSNRQRQTLITTGQKLERALMNQPQRADLWEKLGMVSYLLNHLTLAVLALNNALKLMPEHHYHHRNLGWLAEELQEIESAIQHYQAWLGVVPDDVYVQGRLNLLQRQPQA</sequence>
<dbReference type="SMART" id="SM00448">
    <property type="entry name" value="REC"/>
    <property type="match status" value="1"/>
</dbReference>
<dbReference type="InterPro" id="IPR050595">
    <property type="entry name" value="Bact_response_regulator"/>
</dbReference>
<dbReference type="InterPro" id="IPR019734">
    <property type="entry name" value="TPR_rpt"/>
</dbReference>
<dbReference type="SMART" id="SM00028">
    <property type="entry name" value="TPR"/>
    <property type="match status" value="2"/>
</dbReference>
<dbReference type="InterPro" id="IPR011006">
    <property type="entry name" value="CheY-like_superfamily"/>
</dbReference>
<evidence type="ECO:0000313" key="6">
    <source>
        <dbReference type="Proteomes" id="UP001268256"/>
    </source>
</evidence>
<gene>
    <name evidence="5" type="ORF">RIF25_11655</name>
</gene>
<protein>
    <submittedName>
        <fullName evidence="5">Response regulator</fullName>
    </submittedName>
</protein>
<dbReference type="AlphaFoldDB" id="A0AAE4JXW4"/>
<feature type="repeat" description="TPR" evidence="3">
    <location>
        <begin position="223"/>
        <end position="256"/>
    </location>
</feature>
<dbReference type="PANTHER" id="PTHR44591:SF3">
    <property type="entry name" value="RESPONSE REGULATORY DOMAIN-CONTAINING PROTEIN"/>
    <property type="match status" value="1"/>
</dbReference>
<dbReference type="InterPro" id="IPR001789">
    <property type="entry name" value="Sig_transdc_resp-reg_receiver"/>
</dbReference>
<dbReference type="InterPro" id="IPR011990">
    <property type="entry name" value="TPR-like_helical_dom_sf"/>
</dbReference>
<evidence type="ECO:0000256" key="1">
    <source>
        <dbReference type="ARBA" id="ARBA00022553"/>
    </source>
</evidence>
<dbReference type="PANTHER" id="PTHR44591">
    <property type="entry name" value="STRESS RESPONSE REGULATOR PROTEIN 1"/>
    <property type="match status" value="1"/>
</dbReference>
<feature type="modified residue" description="4-aspartylphosphate" evidence="2">
    <location>
        <position position="90"/>
    </location>
</feature>
<organism evidence="5 6">
    <name type="scientific">Pseudocalidococcus azoricus BACA0444</name>
    <dbReference type="NCBI Taxonomy" id="2918990"/>
    <lineage>
        <taxon>Bacteria</taxon>
        <taxon>Bacillati</taxon>
        <taxon>Cyanobacteriota</taxon>
        <taxon>Cyanophyceae</taxon>
        <taxon>Acaryochloridales</taxon>
        <taxon>Thermosynechococcaceae</taxon>
        <taxon>Pseudocalidococcus</taxon>
        <taxon>Pseudocalidococcus azoricus</taxon>
    </lineage>
</organism>
<dbReference type="PROSITE" id="PS50005">
    <property type="entry name" value="TPR"/>
    <property type="match status" value="1"/>
</dbReference>
<keyword evidence="3" id="KW-0802">TPR repeat</keyword>
<feature type="domain" description="Response regulatory" evidence="4">
    <location>
        <begin position="41"/>
        <end position="157"/>
    </location>
</feature>
<evidence type="ECO:0000256" key="3">
    <source>
        <dbReference type="PROSITE-ProRule" id="PRU00339"/>
    </source>
</evidence>
<evidence type="ECO:0000259" key="4">
    <source>
        <dbReference type="PROSITE" id="PS50110"/>
    </source>
</evidence>
<keyword evidence="6" id="KW-1185">Reference proteome</keyword>
<name>A0AAE4JXW4_9CYAN</name>
<dbReference type="Pfam" id="PF00072">
    <property type="entry name" value="Response_reg"/>
    <property type="match status" value="1"/>
</dbReference>
<proteinExistence type="predicted"/>
<reference evidence="6" key="1">
    <citation type="submission" date="2023-07" db="EMBL/GenBank/DDBJ databases">
        <authorList>
            <person name="Luz R."/>
            <person name="Cordeiro R."/>
            <person name="Fonseca A."/>
            <person name="Goncalves V."/>
        </authorList>
    </citation>
    <scope>NUCLEOTIDE SEQUENCE [LARGE SCALE GENOMIC DNA]</scope>
    <source>
        <strain evidence="6">BACA0444</strain>
    </source>
</reference>
<dbReference type="Gene3D" id="3.40.50.2300">
    <property type="match status" value="1"/>
</dbReference>
<evidence type="ECO:0000256" key="2">
    <source>
        <dbReference type="PROSITE-ProRule" id="PRU00169"/>
    </source>
</evidence>
<dbReference type="PROSITE" id="PS50110">
    <property type="entry name" value="RESPONSE_REGULATORY"/>
    <property type="match status" value="1"/>
</dbReference>
<dbReference type="Gene3D" id="1.25.40.10">
    <property type="entry name" value="Tetratricopeptide repeat domain"/>
    <property type="match status" value="1"/>
</dbReference>
<dbReference type="SUPFAM" id="SSF48452">
    <property type="entry name" value="TPR-like"/>
    <property type="match status" value="1"/>
</dbReference>
<keyword evidence="1 2" id="KW-0597">Phosphoprotein</keyword>
<dbReference type="SUPFAM" id="SSF52172">
    <property type="entry name" value="CheY-like"/>
    <property type="match status" value="1"/>
</dbReference>
<evidence type="ECO:0000313" key="5">
    <source>
        <dbReference type="EMBL" id="MDS3861463.1"/>
    </source>
</evidence>
<comment type="caution">
    <text evidence="5">The sequence shown here is derived from an EMBL/GenBank/DDBJ whole genome shotgun (WGS) entry which is preliminary data.</text>
</comment>